<organism evidence="8 9">
    <name type="scientific">Candidatus Desulfatifera sulfidica</name>
    <dbReference type="NCBI Taxonomy" id="2841691"/>
    <lineage>
        <taxon>Bacteria</taxon>
        <taxon>Pseudomonadati</taxon>
        <taxon>Thermodesulfobacteriota</taxon>
        <taxon>Desulfobulbia</taxon>
        <taxon>Desulfobulbales</taxon>
        <taxon>Desulfobulbaceae</taxon>
        <taxon>Candidatus Desulfatifera</taxon>
    </lineage>
</organism>
<dbReference type="InterPro" id="IPR036197">
    <property type="entry name" value="NarG-like_sf"/>
</dbReference>
<feature type="transmembrane region" description="Helical" evidence="6">
    <location>
        <begin position="281"/>
        <end position="304"/>
    </location>
</feature>
<keyword evidence="6" id="KW-1133">Transmembrane helix</keyword>
<evidence type="ECO:0000256" key="3">
    <source>
        <dbReference type="ARBA" id="ARBA00023002"/>
    </source>
</evidence>
<evidence type="ECO:0000313" key="9">
    <source>
        <dbReference type="Proteomes" id="UP000599024"/>
    </source>
</evidence>
<dbReference type="GO" id="GO:0046872">
    <property type="term" value="F:metal ion binding"/>
    <property type="evidence" value="ECO:0007669"/>
    <property type="project" value="UniProtKB-KW"/>
</dbReference>
<dbReference type="GO" id="GO:0005886">
    <property type="term" value="C:plasma membrane"/>
    <property type="evidence" value="ECO:0007669"/>
    <property type="project" value="TreeGrafter"/>
</dbReference>
<evidence type="ECO:0000256" key="5">
    <source>
        <dbReference type="ARBA" id="ARBA00023014"/>
    </source>
</evidence>
<dbReference type="PROSITE" id="PS00198">
    <property type="entry name" value="4FE4S_FER_1"/>
    <property type="match status" value="1"/>
</dbReference>
<feature type="transmembrane region" description="Helical" evidence="6">
    <location>
        <begin position="117"/>
        <end position="138"/>
    </location>
</feature>
<dbReference type="EMBL" id="JACNLK010000038">
    <property type="protein sequence ID" value="MBC8208433.1"/>
    <property type="molecule type" value="Genomic_DNA"/>
</dbReference>
<evidence type="ECO:0000256" key="2">
    <source>
        <dbReference type="ARBA" id="ARBA00022723"/>
    </source>
</evidence>
<feature type="domain" description="4Fe-4S ferredoxin-type" evidence="7">
    <location>
        <begin position="57"/>
        <end position="88"/>
    </location>
</feature>
<dbReference type="InterPro" id="IPR017900">
    <property type="entry name" value="4Fe4S_Fe_S_CS"/>
</dbReference>
<keyword evidence="5" id="KW-0411">Iron-sulfur</keyword>
<accession>A0A8J6TA88</accession>
<evidence type="ECO:0000256" key="1">
    <source>
        <dbReference type="ARBA" id="ARBA00022485"/>
    </source>
</evidence>
<dbReference type="InterPro" id="IPR051460">
    <property type="entry name" value="HdrC_iron-sulfur_subunit"/>
</dbReference>
<dbReference type="Gene3D" id="1.20.950.20">
    <property type="entry name" value="Transmembrane di-heme cytochromes, Chain C"/>
    <property type="match status" value="1"/>
</dbReference>
<evidence type="ECO:0000256" key="4">
    <source>
        <dbReference type="ARBA" id="ARBA00023004"/>
    </source>
</evidence>
<dbReference type="GO" id="GO:0051539">
    <property type="term" value="F:4 iron, 4 sulfur cluster binding"/>
    <property type="evidence" value="ECO:0007669"/>
    <property type="project" value="UniProtKB-KW"/>
</dbReference>
<dbReference type="Proteomes" id="UP000599024">
    <property type="component" value="Unassembled WGS sequence"/>
</dbReference>
<comment type="caution">
    <text evidence="8">The sequence shown here is derived from an EMBL/GenBank/DDBJ whole genome shotgun (WGS) entry which is preliminary data.</text>
</comment>
<evidence type="ECO:0000313" key="8">
    <source>
        <dbReference type="EMBL" id="MBC8208433.1"/>
    </source>
</evidence>
<keyword evidence="6" id="KW-0472">Membrane</keyword>
<dbReference type="SUPFAM" id="SSF103501">
    <property type="entry name" value="Respiratory nitrate reductase 1 gamma chain"/>
    <property type="match status" value="1"/>
</dbReference>
<dbReference type="AlphaFoldDB" id="A0A8J6TA88"/>
<dbReference type="Gene3D" id="1.10.1060.10">
    <property type="entry name" value="Alpha-helical ferredoxin"/>
    <property type="match status" value="1"/>
</dbReference>
<feature type="transmembrane region" description="Helical" evidence="6">
    <location>
        <begin position="165"/>
        <end position="184"/>
    </location>
</feature>
<name>A0A8J6TA88_9BACT</name>
<dbReference type="PANTHER" id="PTHR43255:SF1">
    <property type="entry name" value="IRON-SULFUR-BINDING OXIDOREDUCTASE FADF-RELATED"/>
    <property type="match status" value="1"/>
</dbReference>
<feature type="transmembrane region" description="Helical" evidence="6">
    <location>
        <begin position="243"/>
        <end position="261"/>
    </location>
</feature>
<keyword evidence="2" id="KW-0479">Metal-binding</keyword>
<proteinExistence type="predicted"/>
<dbReference type="GO" id="GO:0016491">
    <property type="term" value="F:oxidoreductase activity"/>
    <property type="evidence" value="ECO:0007669"/>
    <property type="project" value="UniProtKB-KW"/>
</dbReference>
<keyword evidence="3" id="KW-0560">Oxidoreductase</keyword>
<dbReference type="InterPro" id="IPR017896">
    <property type="entry name" value="4Fe4S_Fe-S-bd"/>
</dbReference>
<keyword evidence="6" id="KW-0812">Transmembrane</keyword>
<dbReference type="PROSITE" id="PS51379">
    <property type="entry name" value="4FE4S_FER_2"/>
    <property type="match status" value="1"/>
</dbReference>
<dbReference type="Pfam" id="PF13183">
    <property type="entry name" value="Fer4_8"/>
    <property type="match status" value="1"/>
</dbReference>
<reference evidence="8 9" key="1">
    <citation type="submission" date="2020-08" db="EMBL/GenBank/DDBJ databases">
        <title>Bridging the membrane lipid divide: bacteria of the FCB group superphylum have the potential to synthesize archaeal ether lipids.</title>
        <authorList>
            <person name="Villanueva L."/>
            <person name="Von Meijenfeldt F.A.B."/>
            <person name="Westbye A.B."/>
            <person name="Yadav S."/>
            <person name="Hopmans E.C."/>
            <person name="Dutilh B.E."/>
            <person name="Sinninghe Damste J.S."/>
        </authorList>
    </citation>
    <scope>NUCLEOTIDE SEQUENCE [LARGE SCALE GENOMIC DNA]</scope>
    <source>
        <strain evidence="8">NIOZ-UU81</strain>
    </source>
</reference>
<gene>
    <name evidence="8" type="primary">qmoC</name>
    <name evidence="8" type="ORF">H8E79_04605</name>
</gene>
<evidence type="ECO:0000256" key="6">
    <source>
        <dbReference type="SAM" id="Phobius"/>
    </source>
</evidence>
<dbReference type="NCBIfam" id="NF038018">
    <property type="entry name" value="qmoC"/>
    <property type="match status" value="1"/>
</dbReference>
<dbReference type="SUPFAM" id="SSF46548">
    <property type="entry name" value="alpha-helical ferredoxin"/>
    <property type="match status" value="1"/>
</dbReference>
<dbReference type="InterPro" id="IPR009051">
    <property type="entry name" value="Helical_ferredxn"/>
</dbReference>
<evidence type="ECO:0000259" key="7">
    <source>
        <dbReference type="PROSITE" id="PS51379"/>
    </source>
</evidence>
<feature type="transmembrane region" description="Helical" evidence="6">
    <location>
        <begin position="352"/>
        <end position="371"/>
    </location>
</feature>
<keyword evidence="1" id="KW-0004">4Fe-4S</keyword>
<protein>
    <submittedName>
        <fullName evidence="8">Quinone-interacting membrane-bound oxidoreductase complex subunit QmoC</fullName>
    </submittedName>
</protein>
<dbReference type="PANTHER" id="PTHR43255">
    <property type="entry name" value="IRON-SULFUR-BINDING OXIDOREDUCTASE FADF-RELATED-RELATED"/>
    <property type="match status" value="1"/>
</dbReference>
<sequence length="401" mass="44448">MNVQPDLDFIKYLKGAGGDTLKKCYQCATCSVVCPLSTDDKPFPRKEMIWAQWGLKDKLVADPDIFLCHQCGDCTAYCPRGAKPGDVLGAIRAYSYTHYGWPGGLAKMASSAKGLPMLIGIPALIIFVLWAISGGMVIPSAESFSHYGYQKFFGSWDFHWLSKNVFFIDLMMLPAAGLAVYAAYRGVSTMWKAMSANAGMESAFRPSVPQFVKEFLWPSVKEIVQHNRFNECKTNIDRVKGHLPLMLSFIGLFIVTAWSALANDVLALIPGLEGLHGPMSVWNPVKILANVSAVALIVGVGILWSNRAKAEADNGVSGTFYDWFLIWEIMAVGVTGLLAEVARWSGLAAPGYIIYFLHLVSVMMLFLYMPYTKFAHLVYRTFAMAFERYRESAYGKNPLDS</sequence>
<feature type="transmembrane region" description="Helical" evidence="6">
    <location>
        <begin position="325"/>
        <end position="346"/>
    </location>
</feature>
<keyword evidence="4" id="KW-0408">Iron</keyword>